<sequence>MSNFSYSNSNLSHRRIGNWLLLEKLGSGFSGAIYRAVNVHTKPQQVVALKLQRTDESCPTNRYERFFYPILQGGFGMPTLWGSGVDGSWDYLALDLLGSSLHSLFWKSNKSTMDLGSVLCIGMQVLARLEFMHGRGILHRDIQLGNCVVGLPPNEQTIYMIDFGFSKQYIDPKTNRHIPDSKVKRDFIGNYWFSSVNVHCRGKVPSRRDDLEALALMLIHLLTPGGLSWTRKGVPKDNIEHDRLKRTKLAARPEDICRGMPDEFEEFLRYCRKLKFAETPDYGHWIDEFRGVAKSHGFPESDAFVWPPPPPPPKSHAVVPSPRKEPANTGAEIAKVLDDLGQLRLEETPKVLGDRIRIANAVQQAREAVNKPTSDDKEVIVISSEDEDDSTKPIPKARRIYLLRTKVSAATDNATLSKLLLEFVEVLEKTYSKSLTVEGFAFLDTLYKQLADPSVFVQPMRTSKRSGGSANDAAETDALAKGRARRGRLAMLKEDVEKAQTNRVLAGLVKAFGTEIDSSKGKTLPKTAFEFLHALGARLQEIK</sequence>
<gene>
    <name evidence="1" type="ORF">BDM02DRAFT_3157453</name>
</gene>
<proteinExistence type="predicted"/>
<organism evidence="1 2">
    <name type="scientific">Thelephora ganbajun</name>
    <name type="common">Ganba fungus</name>
    <dbReference type="NCBI Taxonomy" id="370292"/>
    <lineage>
        <taxon>Eukaryota</taxon>
        <taxon>Fungi</taxon>
        <taxon>Dikarya</taxon>
        <taxon>Basidiomycota</taxon>
        <taxon>Agaricomycotina</taxon>
        <taxon>Agaricomycetes</taxon>
        <taxon>Thelephorales</taxon>
        <taxon>Thelephoraceae</taxon>
        <taxon>Thelephora</taxon>
    </lineage>
</organism>
<keyword evidence="2" id="KW-1185">Reference proteome</keyword>
<dbReference type="EMBL" id="MU118235">
    <property type="protein sequence ID" value="KAF9643377.1"/>
    <property type="molecule type" value="Genomic_DNA"/>
</dbReference>
<evidence type="ECO:0000313" key="1">
    <source>
        <dbReference type="EMBL" id="KAF9643377.1"/>
    </source>
</evidence>
<name>A0ACB6Z1D5_THEGA</name>
<comment type="caution">
    <text evidence="1">The sequence shown here is derived from an EMBL/GenBank/DDBJ whole genome shotgun (WGS) entry which is preliminary data.</text>
</comment>
<dbReference type="Proteomes" id="UP000886501">
    <property type="component" value="Unassembled WGS sequence"/>
</dbReference>
<reference evidence="1" key="1">
    <citation type="submission" date="2019-10" db="EMBL/GenBank/DDBJ databases">
        <authorList>
            <consortium name="DOE Joint Genome Institute"/>
            <person name="Kuo A."/>
            <person name="Miyauchi S."/>
            <person name="Kiss E."/>
            <person name="Drula E."/>
            <person name="Kohler A."/>
            <person name="Sanchez-Garcia M."/>
            <person name="Andreopoulos B."/>
            <person name="Barry K.W."/>
            <person name="Bonito G."/>
            <person name="Buee M."/>
            <person name="Carver A."/>
            <person name="Chen C."/>
            <person name="Cichocki N."/>
            <person name="Clum A."/>
            <person name="Culley D."/>
            <person name="Crous P.W."/>
            <person name="Fauchery L."/>
            <person name="Girlanda M."/>
            <person name="Hayes R."/>
            <person name="Keri Z."/>
            <person name="Labutti K."/>
            <person name="Lipzen A."/>
            <person name="Lombard V."/>
            <person name="Magnuson J."/>
            <person name="Maillard F."/>
            <person name="Morin E."/>
            <person name="Murat C."/>
            <person name="Nolan M."/>
            <person name="Ohm R."/>
            <person name="Pangilinan J."/>
            <person name="Pereira M."/>
            <person name="Perotto S."/>
            <person name="Peter M."/>
            <person name="Riley R."/>
            <person name="Sitrit Y."/>
            <person name="Stielow B."/>
            <person name="Szollosi G."/>
            <person name="Zifcakova L."/>
            <person name="Stursova M."/>
            <person name="Spatafora J.W."/>
            <person name="Tedersoo L."/>
            <person name="Vaario L.-M."/>
            <person name="Yamada A."/>
            <person name="Yan M."/>
            <person name="Wang P."/>
            <person name="Xu J."/>
            <person name="Bruns T."/>
            <person name="Baldrian P."/>
            <person name="Vilgalys R."/>
            <person name="Henrissat B."/>
            <person name="Grigoriev I.V."/>
            <person name="Hibbett D."/>
            <person name="Nagy L.G."/>
            <person name="Martin F.M."/>
        </authorList>
    </citation>
    <scope>NUCLEOTIDE SEQUENCE</scope>
    <source>
        <strain evidence="1">P2</strain>
    </source>
</reference>
<reference evidence="1" key="2">
    <citation type="journal article" date="2020" name="Nat. Commun.">
        <title>Large-scale genome sequencing of mycorrhizal fungi provides insights into the early evolution of symbiotic traits.</title>
        <authorList>
            <person name="Miyauchi S."/>
            <person name="Kiss E."/>
            <person name="Kuo A."/>
            <person name="Drula E."/>
            <person name="Kohler A."/>
            <person name="Sanchez-Garcia M."/>
            <person name="Morin E."/>
            <person name="Andreopoulos B."/>
            <person name="Barry K.W."/>
            <person name="Bonito G."/>
            <person name="Buee M."/>
            <person name="Carver A."/>
            <person name="Chen C."/>
            <person name="Cichocki N."/>
            <person name="Clum A."/>
            <person name="Culley D."/>
            <person name="Crous P.W."/>
            <person name="Fauchery L."/>
            <person name="Girlanda M."/>
            <person name="Hayes R.D."/>
            <person name="Keri Z."/>
            <person name="LaButti K."/>
            <person name="Lipzen A."/>
            <person name="Lombard V."/>
            <person name="Magnuson J."/>
            <person name="Maillard F."/>
            <person name="Murat C."/>
            <person name="Nolan M."/>
            <person name="Ohm R.A."/>
            <person name="Pangilinan J."/>
            <person name="Pereira M.F."/>
            <person name="Perotto S."/>
            <person name="Peter M."/>
            <person name="Pfister S."/>
            <person name="Riley R."/>
            <person name="Sitrit Y."/>
            <person name="Stielow J.B."/>
            <person name="Szollosi G."/>
            <person name="Zifcakova L."/>
            <person name="Stursova M."/>
            <person name="Spatafora J.W."/>
            <person name="Tedersoo L."/>
            <person name="Vaario L.M."/>
            <person name="Yamada A."/>
            <person name="Yan M."/>
            <person name="Wang P."/>
            <person name="Xu J."/>
            <person name="Bruns T."/>
            <person name="Baldrian P."/>
            <person name="Vilgalys R."/>
            <person name="Dunand C."/>
            <person name="Henrissat B."/>
            <person name="Grigoriev I.V."/>
            <person name="Hibbett D."/>
            <person name="Nagy L.G."/>
            <person name="Martin F.M."/>
        </authorList>
    </citation>
    <scope>NUCLEOTIDE SEQUENCE</scope>
    <source>
        <strain evidence="1">P2</strain>
    </source>
</reference>
<evidence type="ECO:0000313" key="2">
    <source>
        <dbReference type="Proteomes" id="UP000886501"/>
    </source>
</evidence>
<protein>
    <submittedName>
        <fullName evidence="1">Kinase-like protein</fullName>
    </submittedName>
</protein>
<accession>A0ACB6Z1D5</accession>